<comment type="function">
    <text evidence="8">Converts seryl-tRNA(Sec) to selenocysteinyl-tRNA(Sec) required for selenoprotein biosynthesis.</text>
</comment>
<dbReference type="STRING" id="29321.AAV33_08410"/>
<dbReference type="PANTHER" id="PTHR32328">
    <property type="entry name" value="L-SERYL-TRNA(SEC) SELENIUM TRANSFERASE"/>
    <property type="match status" value="1"/>
</dbReference>
<dbReference type="EMBL" id="CAJZ01000083">
    <property type="protein sequence ID" value="CCI83283.1"/>
    <property type="molecule type" value="Genomic_DNA"/>
</dbReference>
<evidence type="ECO:0000256" key="3">
    <source>
        <dbReference type="ARBA" id="ARBA00022679"/>
    </source>
</evidence>
<evidence type="ECO:0000256" key="5">
    <source>
        <dbReference type="ARBA" id="ARBA00022917"/>
    </source>
</evidence>
<dbReference type="AlphaFoldDB" id="I7IWV6"/>
<dbReference type="NCBIfam" id="TIGR00474">
    <property type="entry name" value="selA"/>
    <property type="match status" value="1"/>
</dbReference>
<dbReference type="UniPathway" id="UPA00906">
    <property type="reaction ID" value="UER00896"/>
</dbReference>
<evidence type="ECO:0000313" key="11">
    <source>
        <dbReference type="EMBL" id="EJZ82075.1"/>
    </source>
</evidence>
<dbReference type="InterPro" id="IPR004534">
    <property type="entry name" value="SelA_trans"/>
</dbReference>
<dbReference type="Pfam" id="PF03841">
    <property type="entry name" value="SelA"/>
    <property type="match status" value="1"/>
</dbReference>
<evidence type="ECO:0000313" key="10">
    <source>
        <dbReference type="EMBL" id="CCI83283.1"/>
    </source>
</evidence>
<protein>
    <recommendedName>
        <fullName evidence="8">L-seryl-tRNA(Sec) selenium transferase</fullName>
        <ecNumber evidence="8">2.9.1.1</ecNumber>
    </recommendedName>
    <alternativeName>
        <fullName evidence="8">Selenocysteine synthase</fullName>
        <shortName evidence="8">Sec synthase</shortName>
    </alternativeName>
    <alternativeName>
        <fullName evidence="8">Selenocysteinyl-tRNA(Sec) synthase</fullName>
    </alternativeName>
</protein>
<keyword evidence="6 8" id="KW-0711">Selenium</keyword>
<dbReference type="EMBL" id="AHAE01000043">
    <property type="protein sequence ID" value="EJZ82075.1"/>
    <property type="molecule type" value="Genomic_DNA"/>
</dbReference>
<proteinExistence type="inferred from homology"/>
<dbReference type="GO" id="GO:0005737">
    <property type="term" value="C:cytoplasm"/>
    <property type="evidence" value="ECO:0007669"/>
    <property type="project" value="UniProtKB-SubCell"/>
</dbReference>
<dbReference type="PANTHER" id="PTHR32328:SF0">
    <property type="entry name" value="L-SERYL-TRNA(SEC) SELENIUM TRANSFERASE"/>
    <property type="match status" value="1"/>
</dbReference>
<evidence type="ECO:0000313" key="12">
    <source>
        <dbReference type="Proteomes" id="UP000006078"/>
    </source>
</evidence>
<dbReference type="OrthoDB" id="9787096at2"/>
<keyword evidence="3 8" id="KW-0808">Transferase</keyword>
<sequence length="463" mass="47367">MADASLGGAGEDPRRLIPRTDELLGLPAVARARGRLAEGEIRRQIAAAQNRARRLEIPPEDVASEAEELLGRARSHGLSPVINATGVVVHTNLGRAPLSTAAVDALSEAAGPVDVELDLSSGRRSSRRGATAREALLDACGAGEAALVVNNGASALLLAVTALAGGGAAVISRGELIEIGAGFRIPELLQTTGTTLIEVGATNRTHPRDYERALDEWSGPGPIAILKVHTSNYRVEGFTAEATTKDLAGIARDRGVPLVADIGSGLLTRDEALPGEPDARGALKAGADVVVASGDKLLGGPQAGIAIGTSEAIGKMGRHPLARAVRIDKLRLAALEATLRGPVPPVTAALHASPDELRRRCEGLARATGAGRVVPHEGRVGGGGAPGVPLPGFAVAYPRKIATLLREPGAGERPVLGRLHDDALLIDPRCVPEGDDDLLAGAIARALERLDGGDGAGEAPAES</sequence>
<comment type="similarity">
    <text evidence="7 8">Belongs to the SelA family.</text>
</comment>
<feature type="modified residue" description="N6-(pyridoxal phosphate)lysine" evidence="8 9">
    <location>
        <position position="296"/>
    </location>
</feature>
<dbReference type="GO" id="GO:0001717">
    <property type="term" value="P:conversion of seryl-tRNAsec to selenocys-tRNAsec"/>
    <property type="evidence" value="ECO:0007669"/>
    <property type="project" value="UniProtKB-UniRule"/>
</dbReference>
<evidence type="ECO:0000256" key="6">
    <source>
        <dbReference type="ARBA" id="ARBA00023266"/>
    </source>
</evidence>
<dbReference type="GO" id="GO:0004125">
    <property type="term" value="F:L-seryl-tRNA(Sec) selenium transferase activity"/>
    <property type="evidence" value="ECO:0007669"/>
    <property type="project" value="UniProtKB-UniRule"/>
</dbReference>
<keyword evidence="4 8" id="KW-0663">Pyridoxal phosphate</keyword>
<gene>
    <name evidence="8 10" type="primary">selA</name>
    <name evidence="10" type="ORF">BN46_0546</name>
    <name evidence="11" type="ORF">HMPREF9719_00999</name>
</gene>
<comment type="cofactor">
    <cofactor evidence="1 8 9">
        <name>pyridoxal 5'-phosphate</name>
        <dbReference type="ChEBI" id="CHEBI:597326"/>
    </cofactor>
</comment>
<comment type="caution">
    <text evidence="10">The sequence shown here is derived from an EMBL/GenBank/DDBJ whole genome shotgun (WGS) entry which is preliminary data.</text>
</comment>
<evidence type="ECO:0000256" key="2">
    <source>
        <dbReference type="ARBA" id="ARBA00022490"/>
    </source>
</evidence>
<organism evidence="10 13">
    <name type="scientific">Corynebacterium otitidis ATCC 51513</name>
    <dbReference type="NCBI Taxonomy" id="883169"/>
    <lineage>
        <taxon>Bacteria</taxon>
        <taxon>Bacillati</taxon>
        <taxon>Actinomycetota</taxon>
        <taxon>Actinomycetes</taxon>
        <taxon>Mycobacteriales</taxon>
        <taxon>Corynebacteriaceae</taxon>
        <taxon>Corynebacterium</taxon>
    </lineage>
</organism>
<keyword evidence="5 8" id="KW-0648">Protein biosynthesis</keyword>
<comment type="pathway">
    <text evidence="8">Aminoacyl-tRNA biosynthesis; selenocysteinyl-tRNA(Sec) biosynthesis; selenocysteinyl-tRNA(Sec) from L-seryl-tRNA(Sec) (bacterial route): step 1/1.</text>
</comment>
<accession>I7IWV6</accession>
<dbReference type="GO" id="GO:0001514">
    <property type="term" value="P:selenocysteine incorporation"/>
    <property type="evidence" value="ECO:0007669"/>
    <property type="project" value="UniProtKB-UniRule"/>
</dbReference>
<dbReference type="Gene3D" id="3.90.1150.180">
    <property type="match status" value="1"/>
</dbReference>
<dbReference type="SUPFAM" id="SSF53383">
    <property type="entry name" value="PLP-dependent transferases"/>
    <property type="match status" value="1"/>
</dbReference>
<name>I7IWV6_9CORY</name>
<comment type="subcellular location">
    <subcellularLocation>
        <location evidence="8">Cytoplasm</location>
    </subcellularLocation>
</comment>
<comment type="catalytic activity">
    <reaction evidence="8">
        <text>L-seryl-tRNA(Sec) + selenophosphate + H(+) = L-selenocysteinyl-tRNA(Sec) + phosphate</text>
        <dbReference type="Rhea" id="RHEA:22728"/>
        <dbReference type="Rhea" id="RHEA-COMP:9742"/>
        <dbReference type="Rhea" id="RHEA-COMP:9743"/>
        <dbReference type="ChEBI" id="CHEBI:15378"/>
        <dbReference type="ChEBI" id="CHEBI:16144"/>
        <dbReference type="ChEBI" id="CHEBI:43474"/>
        <dbReference type="ChEBI" id="CHEBI:78533"/>
        <dbReference type="ChEBI" id="CHEBI:78573"/>
        <dbReference type="EC" id="2.9.1.1"/>
    </reaction>
</comment>
<dbReference type="InterPro" id="IPR015424">
    <property type="entry name" value="PyrdxlP-dep_Trfase"/>
</dbReference>
<dbReference type="eggNOG" id="COG1921">
    <property type="taxonomic scope" value="Bacteria"/>
</dbReference>
<dbReference type="Gene3D" id="3.40.640.10">
    <property type="entry name" value="Type I PLP-dependent aspartate aminotransferase-like (Major domain)"/>
    <property type="match status" value="1"/>
</dbReference>
<evidence type="ECO:0000256" key="4">
    <source>
        <dbReference type="ARBA" id="ARBA00022898"/>
    </source>
</evidence>
<dbReference type="Proteomes" id="UP000011016">
    <property type="component" value="Unassembled WGS sequence"/>
</dbReference>
<dbReference type="PATRIC" id="fig|883169.3.peg.963"/>
<dbReference type="InterPro" id="IPR015421">
    <property type="entry name" value="PyrdxlP-dep_Trfase_major"/>
</dbReference>
<evidence type="ECO:0000256" key="7">
    <source>
        <dbReference type="ARBA" id="ARBA00044507"/>
    </source>
</evidence>
<evidence type="ECO:0000313" key="13">
    <source>
        <dbReference type="Proteomes" id="UP000011016"/>
    </source>
</evidence>
<evidence type="ECO:0000256" key="1">
    <source>
        <dbReference type="ARBA" id="ARBA00001933"/>
    </source>
</evidence>
<keyword evidence="12" id="KW-1185">Reference proteome</keyword>
<dbReference type="EC" id="2.9.1.1" evidence="8"/>
<dbReference type="HOGENOM" id="CLU_038142_0_0_11"/>
<evidence type="ECO:0000256" key="9">
    <source>
        <dbReference type="PIRSR" id="PIRSR618319-50"/>
    </source>
</evidence>
<keyword evidence="2 8" id="KW-0963">Cytoplasm</keyword>
<dbReference type="HAMAP" id="MF_00423">
    <property type="entry name" value="SelA"/>
    <property type="match status" value="1"/>
</dbReference>
<reference evidence="10 13" key="1">
    <citation type="journal article" date="2012" name="J. Bacteriol.">
        <title>Draft Genome Sequence of Turicella otitidis ATCC 51513, Isolated from Middle Ear Fluid from a Child with Otitis Media.</title>
        <authorList>
            <person name="Brinkrolf K."/>
            <person name="Schneider J."/>
            <person name="Knecht M."/>
            <person name="Ruckert C."/>
            <person name="Tauch A."/>
        </authorList>
    </citation>
    <scope>NUCLEOTIDE SEQUENCE [LARGE SCALE GENOMIC DNA]</scope>
    <source>
        <strain evidence="10 13">ATCC 51513</strain>
    </source>
</reference>
<dbReference type="Proteomes" id="UP000006078">
    <property type="component" value="Unassembled WGS sequence"/>
</dbReference>
<reference evidence="11 12" key="2">
    <citation type="submission" date="2012-08" db="EMBL/GenBank/DDBJ databases">
        <title>The Genome Sequence of Turicella otitidis ATCC 51513.</title>
        <authorList>
            <consortium name="The Broad Institute Genome Sequencing Platform"/>
            <person name="Earl A."/>
            <person name="Ward D."/>
            <person name="Feldgarden M."/>
            <person name="Gevers D."/>
            <person name="Huys G."/>
            <person name="Walker B."/>
            <person name="Young S.K."/>
            <person name="Zeng Q."/>
            <person name="Gargeya S."/>
            <person name="Fitzgerald M."/>
            <person name="Haas B."/>
            <person name="Abouelleil A."/>
            <person name="Alvarado L."/>
            <person name="Arachchi H.M."/>
            <person name="Berlin A.M."/>
            <person name="Chapman S.B."/>
            <person name="Goldberg J."/>
            <person name="Griggs A."/>
            <person name="Gujja S."/>
            <person name="Hansen M."/>
            <person name="Howarth C."/>
            <person name="Imamovic A."/>
            <person name="Larimer J."/>
            <person name="McCowen C."/>
            <person name="Montmayeur A."/>
            <person name="Murphy C."/>
            <person name="Neiman D."/>
            <person name="Pearson M."/>
            <person name="Priest M."/>
            <person name="Roberts A."/>
            <person name="Saif S."/>
            <person name="Shea T."/>
            <person name="Sisk P."/>
            <person name="Sykes S."/>
            <person name="Wortman J."/>
            <person name="Nusbaum C."/>
            <person name="Birren B."/>
        </authorList>
    </citation>
    <scope>NUCLEOTIDE SEQUENCE [LARGE SCALE GENOMIC DNA]</scope>
    <source>
        <strain evidence="11 12">ATCC 51513</strain>
    </source>
</reference>
<dbReference type="InterPro" id="IPR018319">
    <property type="entry name" value="SelA-like"/>
</dbReference>
<evidence type="ECO:0000256" key="8">
    <source>
        <dbReference type="HAMAP-Rule" id="MF_00423"/>
    </source>
</evidence>
<dbReference type="RefSeq" id="WP_004600889.1">
    <property type="nucleotide sequence ID" value="NZ_HF541866.1"/>
</dbReference>